<proteinExistence type="predicted"/>
<comment type="pathway">
    <text evidence="1">Cofactor biosynthesis; riboflavin biosynthesis.</text>
</comment>
<organism evidence="5 6">
    <name type="scientific">Actinospica durhamensis</name>
    <dbReference type="NCBI Taxonomy" id="1508375"/>
    <lineage>
        <taxon>Bacteria</taxon>
        <taxon>Bacillati</taxon>
        <taxon>Actinomycetota</taxon>
        <taxon>Actinomycetes</taxon>
        <taxon>Catenulisporales</taxon>
        <taxon>Actinospicaceae</taxon>
        <taxon>Actinospica</taxon>
    </lineage>
</organism>
<dbReference type="GO" id="GO:0009231">
    <property type="term" value="P:riboflavin biosynthetic process"/>
    <property type="evidence" value="ECO:0007669"/>
    <property type="project" value="InterPro"/>
</dbReference>
<dbReference type="Proteomes" id="UP000675781">
    <property type="component" value="Unassembled WGS sequence"/>
</dbReference>
<dbReference type="AlphaFoldDB" id="A0A941IVR0"/>
<dbReference type="PANTHER" id="PTHR38011:SF7">
    <property type="entry name" value="2,5-DIAMINO-6-RIBOSYLAMINO-4(3H)-PYRIMIDINONE 5'-PHOSPHATE REDUCTASE"/>
    <property type="match status" value="1"/>
</dbReference>
<gene>
    <name evidence="5" type="ORF">KDL01_30380</name>
</gene>
<dbReference type="InterPro" id="IPR002734">
    <property type="entry name" value="RibDG_C"/>
</dbReference>
<dbReference type="InterPro" id="IPR050765">
    <property type="entry name" value="Riboflavin_Biosynth_HTPR"/>
</dbReference>
<dbReference type="PANTHER" id="PTHR38011">
    <property type="entry name" value="DIHYDROFOLATE REDUCTASE FAMILY PROTEIN (AFU_ORTHOLOGUE AFUA_8G06820)"/>
    <property type="match status" value="1"/>
</dbReference>
<dbReference type="EMBL" id="JAGSOG010000218">
    <property type="protein sequence ID" value="MBR7837626.1"/>
    <property type="molecule type" value="Genomic_DNA"/>
</dbReference>
<evidence type="ECO:0000259" key="4">
    <source>
        <dbReference type="Pfam" id="PF01872"/>
    </source>
</evidence>
<keyword evidence="6" id="KW-1185">Reference proteome</keyword>
<reference evidence="5" key="1">
    <citation type="submission" date="2021-04" db="EMBL/GenBank/DDBJ databases">
        <title>Genome based classification of Actinospica acidithermotolerans sp. nov., an actinobacterium isolated from an Indonesian hot spring.</title>
        <authorList>
            <person name="Kusuma A.B."/>
            <person name="Putra K.E."/>
            <person name="Nafisah S."/>
            <person name="Loh J."/>
            <person name="Nouioui I."/>
            <person name="Goodfellow M."/>
        </authorList>
    </citation>
    <scope>NUCLEOTIDE SEQUENCE</scope>
    <source>
        <strain evidence="5">CSCA 57</strain>
    </source>
</reference>
<evidence type="ECO:0000313" key="6">
    <source>
        <dbReference type="Proteomes" id="UP000675781"/>
    </source>
</evidence>
<comment type="caution">
    <text evidence="5">The sequence shown here is derived from an EMBL/GenBank/DDBJ whole genome shotgun (WGS) entry which is preliminary data.</text>
</comment>
<dbReference type="SUPFAM" id="SSF53597">
    <property type="entry name" value="Dihydrofolate reductase-like"/>
    <property type="match status" value="1"/>
</dbReference>
<evidence type="ECO:0000313" key="5">
    <source>
        <dbReference type="EMBL" id="MBR7837626.1"/>
    </source>
</evidence>
<protein>
    <submittedName>
        <fullName evidence="5">Dihydrofolate reductase family protein</fullName>
    </submittedName>
</protein>
<dbReference type="InterPro" id="IPR024072">
    <property type="entry name" value="DHFR-like_dom_sf"/>
</dbReference>
<sequence length="247" mass="25653">MRQLLPEPPRGAHEPDLSEIYAYPGRARRWLRANMVASADGAAQADGASRGLSGAADVRVLRTLRALADVVLVGATTVRTEGYLRPVVARPEFAEARAAAGQPPTAAIAVVSASLEVDFGTPLYTEALTPTITVTTADAPRDRLAQAEAAGEVLIAGEGGRVDLTGAVDLLADSGRGRLLCEGGPKLLGAMALAGRLDELCLSVSPQLRSGAGLRILDGPELAAPLGLTLHTLLTEDGFLFARYLVV</sequence>
<feature type="domain" description="Bacterial bifunctional deaminase-reductase C-terminal" evidence="4">
    <location>
        <begin position="29"/>
        <end position="224"/>
    </location>
</feature>
<dbReference type="Pfam" id="PF01872">
    <property type="entry name" value="RibD_C"/>
    <property type="match status" value="1"/>
</dbReference>
<keyword evidence="2" id="KW-0521">NADP</keyword>
<evidence type="ECO:0000256" key="3">
    <source>
        <dbReference type="ARBA" id="ARBA00023002"/>
    </source>
</evidence>
<accession>A0A941IVR0</accession>
<evidence type="ECO:0000256" key="1">
    <source>
        <dbReference type="ARBA" id="ARBA00005104"/>
    </source>
</evidence>
<evidence type="ECO:0000256" key="2">
    <source>
        <dbReference type="ARBA" id="ARBA00022857"/>
    </source>
</evidence>
<keyword evidence="3" id="KW-0560">Oxidoreductase</keyword>
<name>A0A941IVR0_9ACTN</name>
<dbReference type="GO" id="GO:0008703">
    <property type="term" value="F:5-amino-6-(5-phosphoribosylamino)uracil reductase activity"/>
    <property type="evidence" value="ECO:0007669"/>
    <property type="project" value="InterPro"/>
</dbReference>
<dbReference type="RefSeq" id="WP_212532093.1">
    <property type="nucleotide sequence ID" value="NZ_JAGSOG010000218.1"/>
</dbReference>
<dbReference type="Gene3D" id="3.40.430.10">
    <property type="entry name" value="Dihydrofolate Reductase, subunit A"/>
    <property type="match status" value="1"/>
</dbReference>